<feature type="binding site" evidence="7">
    <location>
        <position position="155"/>
    </location>
    <ligand>
        <name>Zn(2+)</name>
        <dbReference type="ChEBI" id="CHEBI:29105"/>
    </ligand>
</feature>
<dbReference type="InterPro" id="IPR043135">
    <property type="entry name" value="Fur_C"/>
</dbReference>
<organism evidence="9 10">
    <name type="scientific">Wenzhouxiangella limi</name>
    <dbReference type="NCBI Taxonomy" id="2707351"/>
    <lineage>
        <taxon>Bacteria</taxon>
        <taxon>Pseudomonadati</taxon>
        <taxon>Pseudomonadota</taxon>
        <taxon>Gammaproteobacteria</taxon>
        <taxon>Chromatiales</taxon>
        <taxon>Wenzhouxiangellaceae</taxon>
        <taxon>Wenzhouxiangella</taxon>
    </lineage>
</organism>
<dbReference type="InterPro" id="IPR036390">
    <property type="entry name" value="WH_DNA-bd_sf"/>
</dbReference>
<reference evidence="9 10" key="1">
    <citation type="submission" date="2020-02" db="EMBL/GenBank/DDBJ databases">
        <authorList>
            <person name="Zhang X.-Y."/>
        </authorList>
    </citation>
    <scope>NUCLEOTIDE SEQUENCE [LARGE SCALE GENOMIC DNA]</scope>
    <source>
        <strain evidence="9 10">C33</strain>
    </source>
</reference>
<dbReference type="CDD" id="cd07153">
    <property type="entry name" value="Fur_like"/>
    <property type="match status" value="1"/>
</dbReference>
<evidence type="ECO:0000256" key="6">
    <source>
        <dbReference type="ARBA" id="ARBA00023163"/>
    </source>
</evidence>
<feature type="binding site" evidence="7">
    <location>
        <position position="112"/>
    </location>
    <ligand>
        <name>Zn(2+)</name>
        <dbReference type="ChEBI" id="CHEBI:29105"/>
    </ligand>
</feature>
<evidence type="ECO:0000256" key="2">
    <source>
        <dbReference type="ARBA" id="ARBA00022491"/>
    </source>
</evidence>
<dbReference type="InterPro" id="IPR036388">
    <property type="entry name" value="WH-like_DNA-bd_sf"/>
</dbReference>
<keyword evidence="4 8" id="KW-0805">Transcription regulation</keyword>
<comment type="similarity">
    <text evidence="1 8">Belongs to the Fur family.</text>
</comment>
<comment type="caution">
    <text evidence="9">The sequence shown here is derived from an EMBL/GenBank/DDBJ whole genome shotgun (WGS) entry which is preliminary data.</text>
</comment>
<evidence type="ECO:0000313" key="10">
    <source>
        <dbReference type="Proteomes" id="UP000484885"/>
    </source>
</evidence>
<evidence type="ECO:0000256" key="7">
    <source>
        <dbReference type="PIRSR" id="PIRSR602481-1"/>
    </source>
</evidence>
<dbReference type="GO" id="GO:0003700">
    <property type="term" value="F:DNA-binding transcription factor activity"/>
    <property type="evidence" value="ECO:0007669"/>
    <property type="project" value="UniProtKB-UniRule"/>
</dbReference>
<evidence type="ECO:0000313" key="9">
    <source>
        <dbReference type="EMBL" id="NDY96924.1"/>
    </source>
</evidence>
<dbReference type="GO" id="GO:0008270">
    <property type="term" value="F:zinc ion binding"/>
    <property type="evidence" value="ECO:0007669"/>
    <property type="project" value="TreeGrafter"/>
</dbReference>
<dbReference type="InterPro" id="IPR002481">
    <property type="entry name" value="FUR"/>
</dbReference>
<dbReference type="GO" id="GO:1900376">
    <property type="term" value="P:regulation of secondary metabolite biosynthetic process"/>
    <property type="evidence" value="ECO:0007669"/>
    <property type="project" value="TreeGrafter"/>
</dbReference>
<proteinExistence type="inferred from homology"/>
<evidence type="ECO:0000256" key="1">
    <source>
        <dbReference type="ARBA" id="ARBA00007957"/>
    </source>
</evidence>
<comment type="cofactor">
    <cofactor evidence="7">
        <name>Zn(2+)</name>
        <dbReference type="ChEBI" id="CHEBI:29105"/>
    </cofactor>
    <text evidence="7">Binds 1 zinc ion per subunit.</text>
</comment>
<feature type="binding site" evidence="7">
    <location>
        <position position="152"/>
    </location>
    <ligand>
        <name>Zn(2+)</name>
        <dbReference type="ChEBI" id="CHEBI:29105"/>
    </ligand>
</feature>
<evidence type="ECO:0000256" key="3">
    <source>
        <dbReference type="ARBA" id="ARBA00022833"/>
    </source>
</evidence>
<dbReference type="Pfam" id="PF01475">
    <property type="entry name" value="FUR"/>
    <property type="match status" value="1"/>
</dbReference>
<keyword evidence="8" id="KW-0963">Cytoplasm</keyword>
<dbReference type="EMBL" id="JAAGSC010000044">
    <property type="protein sequence ID" value="NDY96924.1"/>
    <property type="molecule type" value="Genomic_DNA"/>
</dbReference>
<keyword evidence="6 8" id="KW-0804">Transcription</keyword>
<accession>A0A845V2J6</accession>
<sequence>MPEARARPATLEVMNASKVIGEVERQCRAQGLRLTATRRRVLEMILAADGPVKAYDLLDELKRERPGAAPPTVYRALDFLLENHFIHRLETLNAFVSCIHPDHQHQGQFLICERCQTVTEVHDHSLIQALDDAARDHGFRTRHQVLEIYGRCKTCLDAGG</sequence>
<keyword evidence="5 8" id="KW-0238">DNA-binding</keyword>
<dbReference type="Proteomes" id="UP000484885">
    <property type="component" value="Unassembled WGS sequence"/>
</dbReference>
<gene>
    <name evidence="8" type="primary">fur</name>
    <name evidence="9" type="ORF">G3I74_14420</name>
</gene>
<dbReference type="GO" id="GO:0005829">
    <property type="term" value="C:cytosol"/>
    <property type="evidence" value="ECO:0007669"/>
    <property type="project" value="TreeGrafter"/>
</dbReference>
<evidence type="ECO:0000256" key="4">
    <source>
        <dbReference type="ARBA" id="ARBA00023015"/>
    </source>
</evidence>
<keyword evidence="2 8" id="KW-0678">Repressor</keyword>
<dbReference type="SUPFAM" id="SSF46785">
    <property type="entry name" value="Winged helix' DNA-binding domain"/>
    <property type="match status" value="1"/>
</dbReference>
<dbReference type="GO" id="GO:0045892">
    <property type="term" value="P:negative regulation of DNA-templated transcription"/>
    <property type="evidence" value="ECO:0007669"/>
    <property type="project" value="TreeGrafter"/>
</dbReference>
<protein>
    <recommendedName>
        <fullName evidence="8">Ferric uptake regulation protein</fullName>
    </recommendedName>
</protein>
<keyword evidence="7 8" id="KW-0479">Metal-binding</keyword>
<feature type="binding site" evidence="7">
    <location>
        <position position="115"/>
    </location>
    <ligand>
        <name>Zn(2+)</name>
        <dbReference type="ChEBI" id="CHEBI:29105"/>
    </ligand>
</feature>
<keyword evidence="8" id="KW-0408">Iron</keyword>
<keyword evidence="10" id="KW-1185">Reference proteome</keyword>
<dbReference type="Gene3D" id="1.10.10.10">
    <property type="entry name" value="Winged helix-like DNA-binding domain superfamily/Winged helix DNA-binding domain"/>
    <property type="match status" value="1"/>
</dbReference>
<dbReference type="AlphaFoldDB" id="A0A845V2J6"/>
<dbReference type="PANTHER" id="PTHR33202">
    <property type="entry name" value="ZINC UPTAKE REGULATION PROTEIN"/>
    <property type="match status" value="1"/>
</dbReference>
<dbReference type="GO" id="GO:0000976">
    <property type="term" value="F:transcription cis-regulatory region binding"/>
    <property type="evidence" value="ECO:0007669"/>
    <property type="project" value="TreeGrafter"/>
</dbReference>
<name>A0A845V2J6_9GAMM</name>
<evidence type="ECO:0000256" key="5">
    <source>
        <dbReference type="ARBA" id="ARBA00023125"/>
    </source>
</evidence>
<keyword evidence="3 7" id="KW-0862">Zinc</keyword>
<comment type="subunit">
    <text evidence="8">Homodimer.</text>
</comment>
<comment type="subcellular location">
    <subcellularLocation>
        <location evidence="8">Cytoplasm</location>
    </subcellularLocation>
</comment>
<dbReference type="PANTHER" id="PTHR33202:SF6">
    <property type="entry name" value="ZINC UPTAKE REGULATION PROTEIN"/>
    <property type="match status" value="1"/>
</dbReference>
<evidence type="ECO:0000256" key="8">
    <source>
        <dbReference type="RuleBase" id="RU364037"/>
    </source>
</evidence>
<dbReference type="Gene3D" id="3.30.1490.190">
    <property type="match status" value="1"/>
</dbReference>